<protein>
    <submittedName>
        <fullName evidence="1">Uncharacterized protein</fullName>
    </submittedName>
</protein>
<organism evidence="1 2">
    <name type="scientific">Penicillium coprophilum</name>
    <dbReference type="NCBI Taxonomy" id="36646"/>
    <lineage>
        <taxon>Eukaryota</taxon>
        <taxon>Fungi</taxon>
        <taxon>Dikarya</taxon>
        <taxon>Ascomycota</taxon>
        <taxon>Pezizomycotina</taxon>
        <taxon>Eurotiomycetes</taxon>
        <taxon>Eurotiomycetidae</taxon>
        <taxon>Eurotiales</taxon>
        <taxon>Aspergillaceae</taxon>
        <taxon>Penicillium</taxon>
    </lineage>
</organism>
<reference evidence="2" key="1">
    <citation type="journal article" date="2017" name="Nat. Microbiol.">
        <title>Global analysis of biosynthetic gene clusters reveals vast potential of secondary metabolite production in Penicillium species.</title>
        <authorList>
            <person name="Nielsen J.C."/>
            <person name="Grijseels S."/>
            <person name="Prigent S."/>
            <person name="Ji B."/>
            <person name="Dainat J."/>
            <person name="Nielsen K.F."/>
            <person name="Frisvad J.C."/>
            <person name="Workman M."/>
            <person name="Nielsen J."/>
        </authorList>
    </citation>
    <scope>NUCLEOTIDE SEQUENCE [LARGE SCALE GENOMIC DNA]</scope>
    <source>
        <strain evidence="2">IBT 31321</strain>
    </source>
</reference>
<sequence length="198" mass="22566">MHQVTTPFLASLEGSELPTDVDPYFSLPTQTWVITQHLEESALLMNQKEVERHGSVSTMAKLLCYRKVDITQKLAFMRVYRQIPTIGTEYSKPEIRGLQAMPKLKSMACNVTPALLGYKKAQQDNDDPIPGGFSIYIVWDKVPGESLSDKYFWSLSRDARDGIRREFRRVNEQFLPWGIEPTSPTTTNLIYDQVSGSM</sequence>
<name>A0A1V6UR81_9EURO</name>
<comment type="caution">
    <text evidence="1">The sequence shown here is derived from an EMBL/GenBank/DDBJ whole genome shotgun (WGS) entry which is preliminary data.</text>
</comment>
<gene>
    <name evidence="1" type="ORF">PENCOP_c005G06653</name>
</gene>
<proteinExistence type="predicted"/>
<keyword evidence="2" id="KW-1185">Reference proteome</keyword>
<dbReference type="EMBL" id="MDDG01000005">
    <property type="protein sequence ID" value="OQE40932.1"/>
    <property type="molecule type" value="Genomic_DNA"/>
</dbReference>
<evidence type="ECO:0000313" key="1">
    <source>
        <dbReference type="EMBL" id="OQE40932.1"/>
    </source>
</evidence>
<dbReference type="AlphaFoldDB" id="A0A1V6UR81"/>
<accession>A0A1V6UR81</accession>
<dbReference type="Proteomes" id="UP000191500">
    <property type="component" value="Unassembled WGS sequence"/>
</dbReference>
<evidence type="ECO:0000313" key="2">
    <source>
        <dbReference type="Proteomes" id="UP000191500"/>
    </source>
</evidence>